<evidence type="ECO:0000256" key="1">
    <source>
        <dbReference type="ARBA" id="ARBA00022729"/>
    </source>
</evidence>
<dbReference type="EMBL" id="JACSPS010000002">
    <property type="protein sequence ID" value="MBD8018514.1"/>
    <property type="molecule type" value="Genomic_DNA"/>
</dbReference>
<feature type="chain" id="PRO_5047091976" evidence="2">
    <location>
        <begin position="22"/>
        <end position="280"/>
    </location>
</feature>
<keyword evidence="1 2" id="KW-0732">Signal</keyword>
<dbReference type="RefSeq" id="WP_251833702.1">
    <property type="nucleotide sequence ID" value="NZ_JACSPS010000002.1"/>
</dbReference>
<dbReference type="Proteomes" id="UP000626242">
    <property type="component" value="Unassembled WGS sequence"/>
</dbReference>
<reference evidence="4 5" key="1">
    <citation type="submission" date="2020-08" db="EMBL/GenBank/DDBJ databases">
        <title>A Genomic Blueprint of the Chicken Gut Microbiome.</title>
        <authorList>
            <person name="Gilroy R."/>
            <person name="Ravi A."/>
            <person name="Getino M."/>
            <person name="Pursley I."/>
            <person name="Horton D.L."/>
            <person name="Alikhan N.-F."/>
            <person name="Baker D."/>
            <person name="Gharbi K."/>
            <person name="Hall N."/>
            <person name="Watson M."/>
            <person name="Adriaenssens E.M."/>
            <person name="Foster-Nyarko E."/>
            <person name="Jarju S."/>
            <person name="Secka A."/>
            <person name="Antonio M."/>
            <person name="Oren A."/>
            <person name="Chaudhuri R."/>
            <person name="La Ragione R.M."/>
            <person name="Hildebrand F."/>
            <person name="Pallen M.J."/>
        </authorList>
    </citation>
    <scope>NUCLEOTIDE SEQUENCE [LARGE SCALE GENOMIC DNA]</scope>
    <source>
        <strain evidence="4 5">Sa1CVA4</strain>
    </source>
</reference>
<feature type="domain" description="Secretion system C-terminal sorting" evidence="3">
    <location>
        <begin position="226"/>
        <end position="278"/>
    </location>
</feature>
<organism evidence="4 5">
    <name type="scientific">Kaistella pullorum</name>
    <dbReference type="NCBI Taxonomy" id="2763074"/>
    <lineage>
        <taxon>Bacteria</taxon>
        <taxon>Pseudomonadati</taxon>
        <taxon>Bacteroidota</taxon>
        <taxon>Flavobacteriia</taxon>
        <taxon>Flavobacteriales</taxon>
        <taxon>Weeksellaceae</taxon>
        <taxon>Chryseobacterium group</taxon>
        <taxon>Kaistella</taxon>
    </lineage>
</organism>
<evidence type="ECO:0000313" key="4">
    <source>
        <dbReference type="EMBL" id="MBD8018514.1"/>
    </source>
</evidence>
<dbReference type="Pfam" id="PF18962">
    <property type="entry name" value="Por_Secre_tail"/>
    <property type="match status" value="1"/>
</dbReference>
<dbReference type="NCBIfam" id="TIGR04183">
    <property type="entry name" value="Por_Secre_tail"/>
    <property type="match status" value="1"/>
</dbReference>
<protein>
    <submittedName>
        <fullName evidence="4">T9SS type A sorting domain-containing protein</fullName>
    </submittedName>
</protein>
<evidence type="ECO:0000259" key="3">
    <source>
        <dbReference type="Pfam" id="PF18962"/>
    </source>
</evidence>
<evidence type="ECO:0000313" key="5">
    <source>
        <dbReference type="Proteomes" id="UP000626242"/>
    </source>
</evidence>
<comment type="caution">
    <text evidence="4">The sequence shown here is derived from an EMBL/GenBank/DDBJ whole genome shotgun (WGS) entry which is preliminary data.</text>
</comment>
<feature type="signal peptide" evidence="2">
    <location>
        <begin position="1"/>
        <end position="21"/>
    </location>
</feature>
<name>A0ABR8WN49_9FLAO</name>
<accession>A0ABR8WN49</accession>
<dbReference type="InterPro" id="IPR026444">
    <property type="entry name" value="Secre_tail"/>
</dbReference>
<sequence length="280" mass="29222">MKKFYSLLAVIAVSATVSAQAFTATYSFDGTPPATVAATTGSNFTASAFTQSGYTATTTGNRFAWSDAPTANTPSASKYLEVTVTPASGYYLDVSSVTFRVQRSGTGPRYYAVRSSVDGYTANLPASVVPANQELEVVPTNQFHYVNDISTGQDGSTVQPAVVDQAGPVTFRFYFYGAEASGGTFSVDDVVITGNVDTTVLAVGDATASKASLVKNTVVANNIIFNVKSDVQIVNMNGQVVKTASVNENTSLDVASLPKGTYVVTGVVNGKSASQKIIKK</sequence>
<evidence type="ECO:0000256" key="2">
    <source>
        <dbReference type="SAM" id="SignalP"/>
    </source>
</evidence>
<keyword evidence="5" id="KW-1185">Reference proteome</keyword>
<gene>
    <name evidence="4" type="ORF">H9628_08520</name>
</gene>
<proteinExistence type="predicted"/>